<dbReference type="Proteomes" id="UP000298551">
    <property type="component" value="Chromosome"/>
</dbReference>
<proteinExistence type="predicted"/>
<feature type="domain" description="Cupin type-2" evidence="2">
    <location>
        <begin position="59"/>
        <end position="118"/>
    </location>
</feature>
<feature type="region of interest" description="Disordered" evidence="1">
    <location>
        <begin position="154"/>
        <end position="176"/>
    </location>
</feature>
<evidence type="ECO:0000256" key="1">
    <source>
        <dbReference type="SAM" id="MobiDB-lite"/>
    </source>
</evidence>
<dbReference type="OrthoDB" id="9791759at2"/>
<dbReference type="InterPro" id="IPR013096">
    <property type="entry name" value="Cupin_2"/>
</dbReference>
<dbReference type="PIRSF" id="PIRSF019307">
    <property type="entry name" value="UCP019307"/>
    <property type="match status" value="1"/>
</dbReference>
<dbReference type="InterPro" id="IPR014500">
    <property type="entry name" value="UCP019307_cupin"/>
</dbReference>
<evidence type="ECO:0000259" key="2">
    <source>
        <dbReference type="Pfam" id="PF07883"/>
    </source>
</evidence>
<evidence type="ECO:0000313" key="3">
    <source>
        <dbReference type="EMBL" id="QCI12176.1"/>
    </source>
</evidence>
<dbReference type="Pfam" id="PF07883">
    <property type="entry name" value="Cupin_2"/>
    <property type="match status" value="1"/>
</dbReference>
<dbReference type="RefSeq" id="WP_136914336.1">
    <property type="nucleotide sequence ID" value="NZ_CP039371.1"/>
</dbReference>
<dbReference type="InterPro" id="IPR011051">
    <property type="entry name" value="RmlC_Cupin_sf"/>
</dbReference>
<reference evidence="4" key="1">
    <citation type="submission" date="2019-04" db="EMBL/GenBank/DDBJ databases">
        <title>Genome sequence of Pseudomonas putida 1290, an auxin catabolizing strain.</title>
        <authorList>
            <person name="Laird T.S."/>
            <person name="Leveau J.H.J."/>
        </authorList>
    </citation>
    <scope>NUCLEOTIDE SEQUENCE [LARGE SCALE GENOMIC DNA]</scope>
    <source>
        <strain evidence="4">1290</strain>
    </source>
</reference>
<dbReference type="InterPro" id="IPR014710">
    <property type="entry name" value="RmlC-like_jellyroll"/>
</dbReference>
<dbReference type="CDD" id="cd02219">
    <property type="entry name" value="cupin_YjlB-like"/>
    <property type="match status" value="1"/>
</dbReference>
<organism evidence="3 4">
    <name type="scientific">Pseudomonas putida</name>
    <name type="common">Arthrobacter siderocapsulatus</name>
    <dbReference type="NCBI Taxonomy" id="303"/>
    <lineage>
        <taxon>Bacteria</taxon>
        <taxon>Pseudomonadati</taxon>
        <taxon>Pseudomonadota</taxon>
        <taxon>Gammaproteobacteria</taxon>
        <taxon>Pseudomonadales</taxon>
        <taxon>Pseudomonadaceae</taxon>
        <taxon>Pseudomonas</taxon>
    </lineage>
</organism>
<dbReference type="Gene3D" id="2.60.120.10">
    <property type="entry name" value="Jelly Rolls"/>
    <property type="match status" value="1"/>
</dbReference>
<name>A0A4D6X7A6_PSEPU</name>
<gene>
    <name evidence="3" type="ORF">E6B08_12765</name>
</gene>
<evidence type="ECO:0000313" key="4">
    <source>
        <dbReference type="Proteomes" id="UP000298551"/>
    </source>
</evidence>
<accession>A0A4D6X7A6</accession>
<dbReference type="SUPFAM" id="SSF51182">
    <property type="entry name" value="RmlC-like cupins"/>
    <property type="match status" value="1"/>
</dbReference>
<dbReference type="EMBL" id="CP039371">
    <property type="protein sequence ID" value="QCI12176.1"/>
    <property type="molecule type" value="Genomic_DNA"/>
</dbReference>
<dbReference type="AlphaFoldDB" id="A0A4D6X7A6"/>
<dbReference type="PANTHER" id="PTHR36448">
    <property type="entry name" value="BLR7373 PROTEIN"/>
    <property type="match status" value="1"/>
</dbReference>
<dbReference type="InterPro" id="IPR047121">
    <property type="entry name" value="YjiB-like"/>
</dbReference>
<dbReference type="PANTHER" id="PTHR36448:SF2">
    <property type="entry name" value="CUPIN TYPE-1 DOMAIN-CONTAINING PROTEIN"/>
    <property type="match status" value="1"/>
</dbReference>
<protein>
    <submittedName>
        <fullName evidence="3">Cupin domain-containing protein</fullName>
    </submittedName>
</protein>
<sequence>MSPAPGKSVQTLYFGDDGATPNSALPVLLYPSRLGATQDKAAEFEALCAEHRWSALWRGGIFDYHHFHPNAHEALGVASGHARVTLGGQSGQTLTIRAGDVLVLPAGTGHRCIEHSDDFLVVGAYPRGQENYEIQRPASGSHARTLMRIAQVPLPEEDPLAGGKGPLMAQWSRRRA</sequence>